<dbReference type="OrthoDB" id="10056939at2759"/>
<evidence type="ECO:0000259" key="6">
    <source>
        <dbReference type="PROSITE" id="PS50071"/>
    </source>
</evidence>
<dbReference type="Pfam" id="PF05920">
    <property type="entry name" value="Homeobox_KN"/>
    <property type="match status" value="1"/>
</dbReference>
<keyword evidence="2 5" id="KW-0238">DNA-binding</keyword>
<evidence type="ECO:0000256" key="3">
    <source>
        <dbReference type="ARBA" id="ARBA00023155"/>
    </source>
</evidence>
<keyword evidence="7" id="KW-1185">Reference proteome</keyword>
<dbReference type="InterPro" id="IPR017970">
    <property type="entry name" value="Homeobox_CS"/>
</dbReference>
<sequence>MLRLAISPIPVPSFLLPSFLEMEENIDMFAIRSTADYSAKSFLSPDNLLDYHSFLSSTSFRDRIPIFGSHELPSAASAVSEAEAPSITPAFPLQPDVLSVIKAKAKIVSHPTYPRLLHAYIDCQKVGAPPEIAGLLEEIRRENKQHAISTCFGADPELDEFMETYCEMLVKYKSDLSTPFYEASSFLNNIELQLSSLCAGASARSPSNEDAMSSDDELNWGERELQGAQMSLEDKSLKDMLLSRFGSHIGTLKLEFSKKKKKGKLPKEGRKVLHEWWNVHYKWPYPTEADKIALAETTGLDPKQINNWFINQRKRHWKPSESMQLATVDNLPEQFCGSLDS</sequence>
<dbReference type="SMART" id="SM00389">
    <property type="entry name" value="HOX"/>
    <property type="match status" value="1"/>
</dbReference>
<dbReference type="InterPro" id="IPR005540">
    <property type="entry name" value="KNOX1"/>
</dbReference>
<gene>
    <name evidence="8" type="primary">LOC111004569</name>
</gene>
<proteinExistence type="predicted"/>
<dbReference type="InterPro" id="IPR008422">
    <property type="entry name" value="KN_HD"/>
</dbReference>
<keyword evidence="4 5" id="KW-0539">Nucleus</keyword>
<dbReference type="InterPro" id="IPR005541">
    <property type="entry name" value="KNOX2"/>
</dbReference>
<dbReference type="Pfam" id="PF03791">
    <property type="entry name" value="KNOX2"/>
    <property type="match status" value="1"/>
</dbReference>
<dbReference type="PROSITE" id="PS50071">
    <property type="entry name" value="HOMEOBOX_2"/>
    <property type="match status" value="1"/>
</dbReference>
<comment type="subcellular location">
    <subcellularLocation>
        <location evidence="1 5">Nucleus</location>
    </subcellularLocation>
</comment>
<organism evidence="7 8">
    <name type="scientific">Momordica charantia</name>
    <name type="common">Bitter gourd</name>
    <name type="synonym">Balsam pear</name>
    <dbReference type="NCBI Taxonomy" id="3673"/>
    <lineage>
        <taxon>Eukaryota</taxon>
        <taxon>Viridiplantae</taxon>
        <taxon>Streptophyta</taxon>
        <taxon>Embryophyta</taxon>
        <taxon>Tracheophyta</taxon>
        <taxon>Spermatophyta</taxon>
        <taxon>Magnoliopsida</taxon>
        <taxon>eudicotyledons</taxon>
        <taxon>Gunneridae</taxon>
        <taxon>Pentapetalae</taxon>
        <taxon>rosids</taxon>
        <taxon>fabids</taxon>
        <taxon>Cucurbitales</taxon>
        <taxon>Cucurbitaceae</taxon>
        <taxon>Momordiceae</taxon>
        <taxon>Momordica</taxon>
    </lineage>
</organism>
<dbReference type="CDD" id="cd00086">
    <property type="entry name" value="homeodomain"/>
    <property type="match status" value="1"/>
</dbReference>
<dbReference type="PROSITE" id="PS00027">
    <property type="entry name" value="HOMEOBOX_1"/>
    <property type="match status" value="1"/>
</dbReference>
<dbReference type="AlphaFoldDB" id="A0A6J1BPB0"/>
<evidence type="ECO:0000313" key="7">
    <source>
        <dbReference type="Proteomes" id="UP000504603"/>
    </source>
</evidence>
<dbReference type="KEGG" id="mcha:111004569"/>
<dbReference type="GO" id="GO:0000981">
    <property type="term" value="F:DNA-binding transcription factor activity, RNA polymerase II-specific"/>
    <property type="evidence" value="ECO:0007669"/>
    <property type="project" value="InterPro"/>
</dbReference>
<dbReference type="Pfam" id="PF03789">
    <property type="entry name" value="ELK"/>
    <property type="match status" value="1"/>
</dbReference>
<name>A0A6J1BPB0_MOMCH</name>
<evidence type="ECO:0000313" key="8">
    <source>
        <dbReference type="RefSeq" id="XP_022131305.1"/>
    </source>
</evidence>
<dbReference type="GO" id="GO:0003677">
    <property type="term" value="F:DNA binding"/>
    <property type="evidence" value="ECO:0007669"/>
    <property type="project" value="UniProtKB-UniRule"/>
</dbReference>
<dbReference type="Pfam" id="PF03790">
    <property type="entry name" value="KNOX1"/>
    <property type="match status" value="1"/>
</dbReference>
<dbReference type="Gene3D" id="1.10.10.60">
    <property type="entry name" value="Homeodomain-like"/>
    <property type="match status" value="1"/>
</dbReference>
<evidence type="ECO:0000256" key="4">
    <source>
        <dbReference type="ARBA" id="ARBA00023242"/>
    </source>
</evidence>
<evidence type="ECO:0000256" key="1">
    <source>
        <dbReference type="ARBA" id="ARBA00004123"/>
    </source>
</evidence>
<feature type="domain" description="Homeobox" evidence="6">
    <location>
        <begin position="256"/>
        <end position="319"/>
    </location>
</feature>
<dbReference type="SMART" id="SM01188">
    <property type="entry name" value="ELK"/>
    <property type="match status" value="1"/>
</dbReference>
<dbReference type="InterPro" id="IPR005539">
    <property type="entry name" value="ELK_dom"/>
</dbReference>
<dbReference type="SMART" id="SM01255">
    <property type="entry name" value="KNOX1"/>
    <property type="match status" value="1"/>
</dbReference>
<dbReference type="Proteomes" id="UP000504603">
    <property type="component" value="Unplaced"/>
</dbReference>
<keyword evidence="3 5" id="KW-0371">Homeobox</keyword>
<dbReference type="SMART" id="SM01256">
    <property type="entry name" value="KNOX2"/>
    <property type="match status" value="1"/>
</dbReference>
<dbReference type="InterPro" id="IPR001356">
    <property type="entry name" value="HD"/>
</dbReference>
<dbReference type="InterPro" id="IPR050224">
    <property type="entry name" value="TALE_homeobox"/>
</dbReference>
<dbReference type="RefSeq" id="XP_022131305.1">
    <property type="nucleotide sequence ID" value="XM_022275613.1"/>
</dbReference>
<feature type="DNA-binding region" description="Homeobox" evidence="5">
    <location>
        <begin position="258"/>
        <end position="320"/>
    </location>
</feature>
<accession>A0A6J1BPB0</accession>
<dbReference type="SUPFAM" id="SSF46689">
    <property type="entry name" value="Homeodomain-like"/>
    <property type="match status" value="1"/>
</dbReference>
<reference evidence="8" key="1">
    <citation type="submission" date="2025-08" db="UniProtKB">
        <authorList>
            <consortium name="RefSeq"/>
        </authorList>
    </citation>
    <scope>IDENTIFICATION</scope>
    <source>
        <strain evidence="8">OHB3-1</strain>
    </source>
</reference>
<dbReference type="PANTHER" id="PTHR11850">
    <property type="entry name" value="HOMEOBOX PROTEIN TRANSCRIPTION FACTORS"/>
    <property type="match status" value="1"/>
</dbReference>
<evidence type="ECO:0000256" key="5">
    <source>
        <dbReference type="PROSITE-ProRule" id="PRU00108"/>
    </source>
</evidence>
<protein>
    <submittedName>
        <fullName evidence="8">Homeobox protein knotted-1-like 6</fullName>
    </submittedName>
</protein>
<evidence type="ECO:0000256" key="2">
    <source>
        <dbReference type="ARBA" id="ARBA00023125"/>
    </source>
</evidence>
<dbReference type="GeneID" id="111004569"/>
<dbReference type="InterPro" id="IPR009057">
    <property type="entry name" value="Homeodomain-like_sf"/>
</dbReference>
<dbReference type="GO" id="GO:0005634">
    <property type="term" value="C:nucleus"/>
    <property type="evidence" value="ECO:0007669"/>
    <property type="project" value="UniProtKB-SubCell"/>
</dbReference>